<dbReference type="Pfam" id="PF00011">
    <property type="entry name" value="HSP20"/>
    <property type="match status" value="1"/>
</dbReference>
<name>A0A7U3YLS9_DESPD</name>
<evidence type="ECO:0000256" key="1">
    <source>
        <dbReference type="PROSITE-ProRule" id="PRU00285"/>
    </source>
</evidence>
<gene>
    <name evidence="4" type="ordered locus">Despr_1595</name>
</gene>
<dbReference type="RefSeq" id="WP_015724288.1">
    <property type="nucleotide sequence ID" value="NC_014972.1"/>
</dbReference>
<dbReference type="EMBL" id="CP002364">
    <property type="protein sequence ID" value="ADW17747.1"/>
    <property type="molecule type" value="Genomic_DNA"/>
</dbReference>
<protein>
    <submittedName>
        <fullName evidence="4">Heat shock protein Hsp20</fullName>
    </submittedName>
</protein>
<feature type="domain" description="SHSP" evidence="3">
    <location>
        <begin position="19"/>
        <end position="128"/>
    </location>
</feature>
<dbReference type="InterPro" id="IPR031107">
    <property type="entry name" value="Small_HSP"/>
</dbReference>
<comment type="similarity">
    <text evidence="1 2">Belongs to the small heat shock protein (HSP20) family.</text>
</comment>
<evidence type="ECO:0000259" key="3">
    <source>
        <dbReference type="PROSITE" id="PS01031"/>
    </source>
</evidence>
<dbReference type="PROSITE" id="PS01031">
    <property type="entry name" value="SHSP"/>
    <property type="match status" value="1"/>
</dbReference>
<dbReference type="InterPro" id="IPR008978">
    <property type="entry name" value="HSP20-like_chaperone"/>
</dbReference>
<organism evidence="4 5">
    <name type="scientific">Desulfobulbus propionicus (strain ATCC 33891 / DSM 2032 / VKM B-1956 / 1pr3)</name>
    <dbReference type="NCBI Taxonomy" id="577650"/>
    <lineage>
        <taxon>Bacteria</taxon>
        <taxon>Pseudomonadati</taxon>
        <taxon>Thermodesulfobacteriota</taxon>
        <taxon>Desulfobulbia</taxon>
        <taxon>Desulfobulbales</taxon>
        <taxon>Desulfobulbaceae</taxon>
        <taxon>Desulfobulbus</taxon>
    </lineage>
</organism>
<dbReference type="AlphaFoldDB" id="A0A7U3YLS9"/>
<evidence type="ECO:0000256" key="2">
    <source>
        <dbReference type="RuleBase" id="RU003616"/>
    </source>
</evidence>
<dbReference type="KEGG" id="dpr:Despr_1595"/>
<accession>A0A7U3YLS9</accession>
<dbReference type="SUPFAM" id="SSF49764">
    <property type="entry name" value="HSP20-like chaperones"/>
    <property type="match status" value="1"/>
</dbReference>
<reference evidence="4 5" key="1">
    <citation type="journal article" date="2011" name="Stand. Genomic Sci.">
        <title>Complete genome sequence of Desulfobulbus propionicus type strain (1pr3).</title>
        <authorList>
            <person name="Pagani I."/>
            <person name="Lapidus A."/>
            <person name="Nolan M."/>
            <person name="Lucas S."/>
            <person name="Hammon N."/>
            <person name="Deshpande S."/>
            <person name="Cheng J.F."/>
            <person name="Chertkov O."/>
            <person name="Davenport K."/>
            <person name="Tapia R."/>
            <person name="Han C."/>
            <person name="Goodwin L."/>
            <person name="Pitluck S."/>
            <person name="Liolios K."/>
            <person name="Mavromatis K."/>
            <person name="Ivanova N."/>
            <person name="Mikhailova N."/>
            <person name="Pati A."/>
            <person name="Chen A."/>
            <person name="Palaniappan K."/>
            <person name="Land M."/>
            <person name="Hauser L."/>
            <person name="Chang Y.J."/>
            <person name="Jeffries C.D."/>
            <person name="Detter J.C."/>
            <person name="Brambilla E."/>
            <person name="Kannan K.P."/>
            <person name="Djao O.D."/>
            <person name="Rohde M."/>
            <person name="Pukall R."/>
            <person name="Spring S."/>
            <person name="Goker M."/>
            <person name="Sikorski J."/>
            <person name="Woyke T."/>
            <person name="Bristow J."/>
            <person name="Eisen J.A."/>
            <person name="Markowitz V."/>
            <person name="Hugenholtz P."/>
            <person name="Kyrpides N.C."/>
            <person name="Klenk H.P."/>
        </authorList>
    </citation>
    <scope>NUCLEOTIDE SEQUENCE [LARGE SCALE GENOMIC DNA]</scope>
    <source>
        <strain evidence="5">ATCC 33891 / DSM 2032 / 1pr3</strain>
    </source>
</reference>
<keyword evidence="5" id="KW-1185">Reference proteome</keyword>
<evidence type="ECO:0000313" key="4">
    <source>
        <dbReference type="EMBL" id="ADW17747.1"/>
    </source>
</evidence>
<dbReference type="PANTHER" id="PTHR11527">
    <property type="entry name" value="HEAT-SHOCK PROTEIN 20 FAMILY MEMBER"/>
    <property type="match status" value="1"/>
</dbReference>
<dbReference type="Gene3D" id="2.60.40.790">
    <property type="match status" value="1"/>
</dbReference>
<evidence type="ECO:0000313" key="5">
    <source>
        <dbReference type="Proteomes" id="UP000006365"/>
    </source>
</evidence>
<keyword evidence="4" id="KW-0346">Stress response</keyword>
<sequence length="128" mass="14186">MSENTEVVTRKEQAGELVQQLPVVAPEVDIFENDSEILLYADMPGVIKDAIAINIDNGKMTLSGMRRLVTSGAAAWREFGEVEFRRTFSVPQSIDIEKVHAELSNGVLRLHLPKSEAAKPRQIEIKVG</sequence>
<proteinExistence type="inferred from homology"/>
<dbReference type="CDD" id="cd06464">
    <property type="entry name" value="ACD_sHsps-like"/>
    <property type="match status" value="1"/>
</dbReference>
<dbReference type="Proteomes" id="UP000006365">
    <property type="component" value="Chromosome"/>
</dbReference>
<dbReference type="InterPro" id="IPR002068">
    <property type="entry name" value="A-crystallin/Hsp20_dom"/>
</dbReference>